<evidence type="ECO:0000313" key="12">
    <source>
        <dbReference type="Proteomes" id="UP000184052"/>
    </source>
</evidence>
<dbReference type="InterPro" id="IPR011257">
    <property type="entry name" value="DNA_glycosylase"/>
</dbReference>
<evidence type="ECO:0000256" key="6">
    <source>
        <dbReference type="ARBA" id="ARBA00023239"/>
    </source>
</evidence>
<dbReference type="Gene3D" id="1.10.1670.10">
    <property type="entry name" value="Helix-hairpin-Helix base-excision DNA repair enzymes (C-terminal)"/>
    <property type="match status" value="1"/>
</dbReference>
<dbReference type="Pfam" id="PF07934">
    <property type="entry name" value="OGG_N"/>
    <property type="match status" value="1"/>
</dbReference>
<evidence type="ECO:0000256" key="3">
    <source>
        <dbReference type="ARBA" id="ARBA00022763"/>
    </source>
</evidence>
<evidence type="ECO:0000256" key="1">
    <source>
        <dbReference type="ARBA" id="ARBA00010679"/>
    </source>
</evidence>
<evidence type="ECO:0000256" key="7">
    <source>
        <dbReference type="ARBA" id="ARBA00023268"/>
    </source>
</evidence>
<dbReference type="GO" id="GO:0003684">
    <property type="term" value="F:damaged DNA binding"/>
    <property type="evidence" value="ECO:0007669"/>
    <property type="project" value="InterPro"/>
</dbReference>
<keyword evidence="3" id="KW-0227">DNA damage</keyword>
<reference evidence="11 12" key="1">
    <citation type="submission" date="2016-11" db="EMBL/GenBank/DDBJ databases">
        <authorList>
            <person name="Jaros S."/>
            <person name="Januszkiewicz K."/>
            <person name="Wedrychowicz H."/>
        </authorList>
    </citation>
    <scope>NUCLEOTIDE SEQUENCE [LARGE SCALE GENOMIC DNA]</scope>
    <source>
        <strain evidence="11 12">DSM 17477</strain>
    </source>
</reference>
<dbReference type="InterPro" id="IPR052054">
    <property type="entry name" value="Oxidative_DNA_repair_enzyme"/>
</dbReference>
<feature type="domain" description="HhH-GPD" evidence="10">
    <location>
        <begin position="121"/>
        <end position="283"/>
    </location>
</feature>
<dbReference type="GO" id="GO:0140078">
    <property type="term" value="F:class I DNA-(apurinic or apyrimidinic site) endonuclease activity"/>
    <property type="evidence" value="ECO:0007669"/>
    <property type="project" value="UniProtKB-EC"/>
</dbReference>
<dbReference type="EMBL" id="FQZL01000006">
    <property type="protein sequence ID" value="SHI75089.1"/>
    <property type="molecule type" value="Genomic_DNA"/>
</dbReference>
<dbReference type="SUPFAM" id="SSF55945">
    <property type="entry name" value="TATA-box binding protein-like"/>
    <property type="match status" value="1"/>
</dbReference>
<keyword evidence="6 11" id="KW-0456">Lyase</keyword>
<evidence type="ECO:0000313" key="11">
    <source>
        <dbReference type="EMBL" id="SHI75089.1"/>
    </source>
</evidence>
<dbReference type="GO" id="GO:0008534">
    <property type="term" value="F:oxidized purine nucleobase lesion DNA N-glycosylase activity"/>
    <property type="evidence" value="ECO:0007669"/>
    <property type="project" value="InterPro"/>
</dbReference>
<dbReference type="Pfam" id="PF00730">
    <property type="entry name" value="HhH-GPD"/>
    <property type="match status" value="1"/>
</dbReference>
<dbReference type="GO" id="GO:0006289">
    <property type="term" value="P:nucleotide-excision repair"/>
    <property type="evidence" value="ECO:0007669"/>
    <property type="project" value="InterPro"/>
</dbReference>
<dbReference type="Proteomes" id="UP000184052">
    <property type="component" value="Unassembled WGS sequence"/>
</dbReference>
<keyword evidence="4" id="KW-0378">Hydrolase</keyword>
<evidence type="ECO:0000256" key="2">
    <source>
        <dbReference type="ARBA" id="ARBA00012720"/>
    </source>
</evidence>
<evidence type="ECO:0000256" key="4">
    <source>
        <dbReference type="ARBA" id="ARBA00022801"/>
    </source>
</evidence>
<dbReference type="PANTHER" id="PTHR10242:SF2">
    <property type="entry name" value="N-GLYCOSYLASE_DNA LYASE"/>
    <property type="match status" value="1"/>
</dbReference>
<dbReference type="STRING" id="1121476.SAMN02745751_00994"/>
<protein>
    <recommendedName>
        <fullName evidence="2">DNA-(apurinic or apyrimidinic site) lyase</fullName>
        <ecNumber evidence="2">4.2.99.18</ecNumber>
    </recommendedName>
</protein>
<dbReference type="GO" id="GO:0006284">
    <property type="term" value="P:base-excision repair"/>
    <property type="evidence" value="ECO:0007669"/>
    <property type="project" value="InterPro"/>
</dbReference>
<dbReference type="Gene3D" id="1.10.340.30">
    <property type="entry name" value="Hypothetical protein, domain 2"/>
    <property type="match status" value="1"/>
</dbReference>
<proteinExistence type="inferred from homology"/>
<dbReference type="InterPro" id="IPR003265">
    <property type="entry name" value="HhH-GPD_domain"/>
</dbReference>
<keyword evidence="8" id="KW-0326">Glycosidase</keyword>
<dbReference type="EC" id="4.2.99.18" evidence="2"/>
<comment type="catalytic activity">
    <reaction evidence="9">
        <text>2'-deoxyribonucleotide-(2'-deoxyribose 5'-phosphate)-2'-deoxyribonucleotide-DNA = a 3'-end 2'-deoxyribonucleotide-(2,3-dehydro-2,3-deoxyribose 5'-phosphate)-DNA + a 5'-end 5'-phospho-2'-deoxyribonucleoside-DNA + H(+)</text>
        <dbReference type="Rhea" id="RHEA:66592"/>
        <dbReference type="Rhea" id="RHEA-COMP:13180"/>
        <dbReference type="Rhea" id="RHEA-COMP:16897"/>
        <dbReference type="Rhea" id="RHEA-COMP:17067"/>
        <dbReference type="ChEBI" id="CHEBI:15378"/>
        <dbReference type="ChEBI" id="CHEBI:136412"/>
        <dbReference type="ChEBI" id="CHEBI:157695"/>
        <dbReference type="ChEBI" id="CHEBI:167181"/>
        <dbReference type="EC" id="4.2.99.18"/>
    </reaction>
</comment>
<dbReference type="SUPFAM" id="SSF48150">
    <property type="entry name" value="DNA-glycosylase"/>
    <property type="match status" value="1"/>
</dbReference>
<evidence type="ECO:0000256" key="5">
    <source>
        <dbReference type="ARBA" id="ARBA00023204"/>
    </source>
</evidence>
<dbReference type="AlphaFoldDB" id="A0A1M6DPN1"/>
<dbReference type="InterPro" id="IPR012904">
    <property type="entry name" value="OGG_N"/>
</dbReference>
<evidence type="ECO:0000256" key="8">
    <source>
        <dbReference type="ARBA" id="ARBA00023295"/>
    </source>
</evidence>
<keyword evidence="5" id="KW-0234">DNA repair</keyword>
<keyword evidence="7" id="KW-0511">Multifunctional enzyme</keyword>
<organism evidence="11 12">
    <name type="scientific">Dethiosulfatibacter aminovorans DSM 17477</name>
    <dbReference type="NCBI Taxonomy" id="1121476"/>
    <lineage>
        <taxon>Bacteria</taxon>
        <taxon>Bacillati</taxon>
        <taxon>Bacillota</taxon>
        <taxon>Tissierellia</taxon>
        <taxon>Dethiosulfatibacter</taxon>
    </lineage>
</organism>
<name>A0A1M6DPN1_9FIRM</name>
<gene>
    <name evidence="11" type="ORF">SAMN02745751_00994</name>
</gene>
<dbReference type="Gene3D" id="3.30.310.260">
    <property type="match status" value="1"/>
</dbReference>
<dbReference type="RefSeq" id="WP_342747082.1">
    <property type="nucleotide sequence ID" value="NZ_FQZL01000006.1"/>
</dbReference>
<dbReference type="InterPro" id="IPR023170">
    <property type="entry name" value="HhH_base_excis_C"/>
</dbReference>
<dbReference type="PANTHER" id="PTHR10242">
    <property type="entry name" value="8-OXOGUANINE DNA GLYCOSYLASE"/>
    <property type="match status" value="1"/>
</dbReference>
<accession>A0A1M6DPN1</accession>
<dbReference type="CDD" id="cd00056">
    <property type="entry name" value="ENDO3c"/>
    <property type="match status" value="1"/>
</dbReference>
<comment type="similarity">
    <text evidence="1">Belongs to the type-1 OGG1 family.</text>
</comment>
<sequence length="298" mass="34738">MIIKYYEDRVEIENINDFIPRHVFDCGQCFRWTEEEDGSYTGVAYKKVVNIGMFGDKLVINNTNKQDFDNIWNDYLDLTRDYGRIKSHIDIDEHMHKAIGFGRGIRTLNQDEWEILITFIISANNRIPMIRNAVENLSEKYGEEIGEYRGRKYYAFPTPQAIAKANLEDIRNCKVGFRDKYILAAAKHIEKNMEWLYSIKEFDYEAASRELKKLKGVGDKVAHCILLFSMGKYSAFPVDVWIKRIMTTLYGDEIEGNGIGEFASSNFGEYAGFAQQYLFFYGRENNVGKNNEKRSKMK</sequence>
<dbReference type="SMART" id="SM00478">
    <property type="entry name" value="ENDO3c"/>
    <property type="match status" value="1"/>
</dbReference>
<keyword evidence="12" id="KW-1185">Reference proteome</keyword>
<evidence type="ECO:0000259" key="10">
    <source>
        <dbReference type="SMART" id="SM00478"/>
    </source>
</evidence>
<evidence type="ECO:0000256" key="9">
    <source>
        <dbReference type="ARBA" id="ARBA00044632"/>
    </source>
</evidence>